<dbReference type="SUPFAM" id="SSF55729">
    <property type="entry name" value="Acyl-CoA N-acyltransferases (Nat)"/>
    <property type="match status" value="1"/>
</dbReference>
<dbReference type="Proteomes" id="UP000334990">
    <property type="component" value="Unassembled WGS sequence"/>
</dbReference>
<gene>
    <name evidence="2" type="ORF">Acor_32320</name>
</gene>
<dbReference type="Gene3D" id="3.40.630.30">
    <property type="match status" value="1"/>
</dbReference>
<reference evidence="2 3" key="1">
    <citation type="submission" date="2019-10" db="EMBL/GenBank/DDBJ databases">
        <title>Whole genome shotgun sequence of Acrocarpospora corrugata NBRC 13972.</title>
        <authorList>
            <person name="Ichikawa N."/>
            <person name="Kimura A."/>
            <person name="Kitahashi Y."/>
            <person name="Komaki H."/>
            <person name="Oguchi A."/>
        </authorList>
    </citation>
    <scope>NUCLEOTIDE SEQUENCE [LARGE SCALE GENOMIC DNA]</scope>
    <source>
        <strain evidence="2 3">NBRC 13972</strain>
    </source>
</reference>
<feature type="domain" description="N-acetyltransferase" evidence="1">
    <location>
        <begin position="6"/>
        <end position="165"/>
    </location>
</feature>
<evidence type="ECO:0000313" key="2">
    <source>
        <dbReference type="EMBL" id="GES01168.1"/>
    </source>
</evidence>
<evidence type="ECO:0000313" key="3">
    <source>
        <dbReference type="Proteomes" id="UP000334990"/>
    </source>
</evidence>
<dbReference type="Pfam" id="PF00583">
    <property type="entry name" value="Acetyltransf_1"/>
    <property type="match status" value="1"/>
</dbReference>
<accession>A0A5M3W3J6</accession>
<dbReference type="OrthoDB" id="4256927at2"/>
<dbReference type="InterPro" id="IPR000182">
    <property type="entry name" value="GNAT_dom"/>
</dbReference>
<name>A0A5M3W3J6_9ACTN</name>
<protein>
    <recommendedName>
        <fullName evidence="1">N-acetyltransferase domain-containing protein</fullName>
    </recommendedName>
</protein>
<evidence type="ECO:0000259" key="1">
    <source>
        <dbReference type="PROSITE" id="PS51186"/>
    </source>
</evidence>
<dbReference type="AlphaFoldDB" id="A0A5M3W3J6"/>
<dbReference type="CDD" id="cd04301">
    <property type="entry name" value="NAT_SF"/>
    <property type="match status" value="1"/>
</dbReference>
<sequence length="165" mass="18388">MQRTQVEIRPTRPDDEERVRAFLLGLSLHTQTHRFFAGLTRPSASMLRALLARDERRDALVAVSEGRVVGHAMACRDGLDVEIAVVVTDEWQNVGVGSRLVRTLLRRVTGAEWVSMDVLGENRRVLAMIRRAWPDAVMTVESGSVQVRAELTFAEQGSVASPLRV</sequence>
<comment type="caution">
    <text evidence="2">The sequence shown here is derived from an EMBL/GenBank/DDBJ whole genome shotgun (WGS) entry which is preliminary data.</text>
</comment>
<dbReference type="PROSITE" id="PS51186">
    <property type="entry name" value="GNAT"/>
    <property type="match status" value="1"/>
</dbReference>
<dbReference type="GO" id="GO:0016747">
    <property type="term" value="F:acyltransferase activity, transferring groups other than amino-acyl groups"/>
    <property type="evidence" value="ECO:0007669"/>
    <property type="project" value="InterPro"/>
</dbReference>
<dbReference type="EMBL" id="BLAD01000049">
    <property type="protein sequence ID" value="GES01168.1"/>
    <property type="molecule type" value="Genomic_DNA"/>
</dbReference>
<proteinExistence type="predicted"/>
<dbReference type="RefSeq" id="WP_155337470.1">
    <property type="nucleotide sequence ID" value="NZ_BAAABN010000079.1"/>
</dbReference>
<dbReference type="InterPro" id="IPR016181">
    <property type="entry name" value="Acyl_CoA_acyltransferase"/>
</dbReference>
<organism evidence="2 3">
    <name type="scientific">Acrocarpospora corrugata</name>
    <dbReference type="NCBI Taxonomy" id="35763"/>
    <lineage>
        <taxon>Bacteria</taxon>
        <taxon>Bacillati</taxon>
        <taxon>Actinomycetota</taxon>
        <taxon>Actinomycetes</taxon>
        <taxon>Streptosporangiales</taxon>
        <taxon>Streptosporangiaceae</taxon>
        <taxon>Acrocarpospora</taxon>
    </lineage>
</organism>
<keyword evidence="3" id="KW-1185">Reference proteome</keyword>